<feature type="transmembrane region" description="Helical" evidence="1">
    <location>
        <begin position="30"/>
        <end position="54"/>
    </location>
</feature>
<comment type="caution">
    <text evidence="2">The sequence shown here is derived from an EMBL/GenBank/DDBJ whole genome shotgun (WGS) entry which is preliminary data.</text>
</comment>
<evidence type="ECO:0000313" key="2">
    <source>
        <dbReference type="EMBL" id="GHO57352.1"/>
    </source>
</evidence>
<gene>
    <name evidence="2" type="ORF">KSB_58270</name>
</gene>
<organism evidence="2 3">
    <name type="scientific">Ktedonobacter robiniae</name>
    <dbReference type="NCBI Taxonomy" id="2778365"/>
    <lineage>
        <taxon>Bacteria</taxon>
        <taxon>Bacillati</taxon>
        <taxon>Chloroflexota</taxon>
        <taxon>Ktedonobacteria</taxon>
        <taxon>Ktedonobacterales</taxon>
        <taxon>Ktedonobacteraceae</taxon>
        <taxon>Ktedonobacter</taxon>
    </lineage>
</organism>
<evidence type="ECO:0000256" key="1">
    <source>
        <dbReference type="SAM" id="Phobius"/>
    </source>
</evidence>
<dbReference type="RefSeq" id="WP_201373763.1">
    <property type="nucleotide sequence ID" value="NZ_BNJG01000002.1"/>
</dbReference>
<dbReference type="EMBL" id="BNJG01000002">
    <property type="protein sequence ID" value="GHO57352.1"/>
    <property type="molecule type" value="Genomic_DNA"/>
</dbReference>
<name>A0ABQ3UXG5_9CHLR</name>
<sequence>MRVYLIGLPLVEDIRIAPGGNLDMRRAATFALGLIGGIFLLVGLPFAIIAFFFYTSSVDFMQGAVTTQGSIIACNMQYDSQINAQLMSSTCEPVVRFRTQQGEVIQFTSNFSSSSMNEGDEVPVSYHPAHPHDARISSFIALWLLPLIFGAIGGVMVLVAIILFVIAIVVALRRRRQVAYYNSPYTPPYPPYSGGEASY</sequence>
<protein>
    <recommendedName>
        <fullName evidence="4">DUF3592 domain-containing protein</fullName>
    </recommendedName>
</protein>
<accession>A0ABQ3UXG5</accession>
<dbReference type="Proteomes" id="UP000654345">
    <property type="component" value="Unassembled WGS sequence"/>
</dbReference>
<evidence type="ECO:0008006" key="4">
    <source>
        <dbReference type="Google" id="ProtNLM"/>
    </source>
</evidence>
<feature type="transmembrane region" description="Helical" evidence="1">
    <location>
        <begin position="140"/>
        <end position="172"/>
    </location>
</feature>
<evidence type="ECO:0000313" key="3">
    <source>
        <dbReference type="Proteomes" id="UP000654345"/>
    </source>
</evidence>
<keyword evidence="1" id="KW-1133">Transmembrane helix</keyword>
<keyword evidence="1" id="KW-0472">Membrane</keyword>
<proteinExistence type="predicted"/>
<reference evidence="2 3" key="1">
    <citation type="journal article" date="2021" name="Int. J. Syst. Evol. Microbiol.">
        <title>Reticulibacter mediterranei gen. nov., sp. nov., within the new family Reticulibacteraceae fam. nov., and Ktedonospora formicarum gen. nov., sp. nov., Ktedonobacter robiniae sp. nov., Dictyobacter formicarum sp. nov. and Dictyobacter arantiisoli sp. nov., belonging to the class Ktedonobacteria.</title>
        <authorList>
            <person name="Yabe S."/>
            <person name="Zheng Y."/>
            <person name="Wang C.M."/>
            <person name="Sakai Y."/>
            <person name="Abe K."/>
            <person name="Yokota A."/>
            <person name="Donadio S."/>
            <person name="Cavaletti L."/>
            <person name="Monciardini P."/>
        </authorList>
    </citation>
    <scope>NUCLEOTIDE SEQUENCE [LARGE SCALE GENOMIC DNA]</scope>
    <source>
        <strain evidence="2 3">SOSP1-30</strain>
    </source>
</reference>
<keyword evidence="3" id="KW-1185">Reference proteome</keyword>
<keyword evidence="1" id="KW-0812">Transmembrane</keyword>